<dbReference type="PANTHER" id="PTHR33993:SF14">
    <property type="entry name" value="GB|AAF24581.1"/>
    <property type="match status" value="1"/>
</dbReference>
<evidence type="ECO:0000259" key="1">
    <source>
        <dbReference type="PROSITE" id="PS51819"/>
    </source>
</evidence>
<protein>
    <recommendedName>
        <fullName evidence="1">VOC domain-containing protein</fullName>
    </recommendedName>
</protein>
<dbReference type="EMBL" id="AUBJ02000001">
    <property type="protein sequence ID" value="MCP2332495.1"/>
    <property type="molecule type" value="Genomic_DNA"/>
</dbReference>
<keyword evidence="3" id="KW-1185">Reference proteome</keyword>
<dbReference type="Proteomes" id="UP000791080">
    <property type="component" value="Unassembled WGS sequence"/>
</dbReference>
<comment type="caution">
    <text evidence="2">The sequence shown here is derived from an EMBL/GenBank/DDBJ whole genome shotgun (WGS) entry which is preliminary data.</text>
</comment>
<dbReference type="CDD" id="cd07247">
    <property type="entry name" value="SgaA_N_like"/>
    <property type="match status" value="2"/>
</dbReference>
<proteinExistence type="predicted"/>
<dbReference type="Pfam" id="PF18029">
    <property type="entry name" value="Glyoxalase_6"/>
    <property type="match status" value="1"/>
</dbReference>
<evidence type="ECO:0000313" key="3">
    <source>
        <dbReference type="Proteomes" id="UP000791080"/>
    </source>
</evidence>
<evidence type="ECO:0000313" key="2">
    <source>
        <dbReference type="EMBL" id="MCP2332495.1"/>
    </source>
</evidence>
<dbReference type="RefSeq" id="WP_051313356.1">
    <property type="nucleotide sequence ID" value="NZ_AUBJ02000001.1"/>
</dbReference>
<dbReference type="SUPFAM" id="SSF54593">
    <property type="entry name" value="Glyoxalase/Bleomycin resistance protein/Dihydroxybiphenyl dioxygenase"/>
    <property type="match status" value="2"/>
</dbReference>
<reference evidence="2 3" key="2">
    <citation type="submission" date="2022-06" db="EMBL/GenBank/DDBJ databases">
        <title>Genomic Encyclopedia of Type Strains, Phase I: the one thousand microbial genomes (KMG-I) project.</title>
        <authorList>
            <person name="Kyrpides N."/>
        </authorList>
    </citation>
    <scope>NUCLEOTIDE SEQUENCE [LARGE SCALE GENOMIC DNA]</scope>
    <source>
        <strain evidence="2 3">DSM 43889</strain>
    </source>
</reference>
<reference evidence="2 3" key="1">
    <citation type="submission" date="2013-07" db="EMBL/GenBank/DDBJ databases">
        <authorList>
            <consortium name="DOE Joint Genome Institute"/>
            <person name="Reeve W."/>
            <person name="Huntemann M."/>
            <person name="Han J."/>
            <person name="Chen A."/>
            <person name="Kyrpides N."/>
            <person name="Mavromatis K."/>
            <person name="Markowitz V."/>
            <person name="Palaniappan K."/>
            <person name="Ivanova N."/>
            <person name="Schaumberg A."/>
            <person name="Pati A."/>
            <person name="Liolios K."/>
            <person name="Nordberg H.P."/>
            <person name="Cantor M.N."/>
            <person name="Hua S.X."/>
            <person name="Woyke T."/>
        </authorList>
    </citation>
    <scope>NUCLEOTIDE SEQUENCE [LARGE SCALE GENOMIC DNA]</scope>
    <source>
        <strain evidence="2 3">DSM 43889</strain>
    </source>
</reference>
<sequence length="272" mass="30043">MAVLETGTDLLYGSLPAGLPCWIDLRTPDLPAAEDFYHRLFGWEYHQEDGYTLALLDGYPVAGLCPSQDSAPAWTLYLAADDVERTSERVRETGGRLLRPSAEVPGVGLRAVARDPHLAEFGFLRASRSWQFHVGVPGSLMWGELITTGPRTADEFYGDLFDFRVDQHGRGATADFAVWYSGGESVLARVRMVPDVVRTKPHWLIYLGVRPEDGVDEVLRRAVTAGAEVRVDPFDGSYGRVAVIRDTAGARVALLDQTRAVGWGHDHDPYDD</sequence>
<feature type="domain" description="VOC" evidence="1">
    <location>
        <begin position="19"/>
        <end position="126"/>
    </location>
</feature>
<gene>
    <name evidence="2" type="ORF">G443_002765</name>
</gene>
<name>A0ABT1JJ10_ACTCY</name>
<accession>A0ABT1JJ10</accession>
<dbReference type="InterPro" id="IPR041581">
    <property type="entry name" value="Glyoxalase_6"/>
</dbReference>
<organism evidence="2 3">
    <name type="scientific">Actinoalloteichus caeruleus DSM 43889</name>
    <dbReference type="NCBI Taxonomy" id="1120930"/>
    <lineage>
        <taxon>Bacteria</taxon>
        <taxon>Bacillati</taxon>
        <taxon>Actinomycetota</taxon>
        <taxon>Actinomycetes</taxon>
        <taxon>Pseudonocardiales</taxon>
        <taxon>Pseudonocardiaceae</taxon>
        <taxon>Actinoalloteichus</taxon>
        <taxon>Actinoalloteichus cyanogriseus</taxon>
    </lineage>
</organism>
<dbReference type="InterPro" id="IPR052164">
    <property type="entry name" value="Anthracycline_SecMetBiosynth"/>
</dbReference>
<dbReference type="PANTHER" id="PTHR33993">
    <property type="entry name" value="GLYOXALASE-RELATED"/>
    <property type="match status" value="1"/>
</dbReference>
<dbReference type="InterPro" id="IPR029068">
    <property type="entry name" value="Glyas_Bleomycin-R_OHBP_Dase"/>
</dbReference>
<dbReference type="InterPro" id="IPR037523">
    <property type="entry name" value="VOC_core"/>
</dbReference>
<feature type="domain" description="VOC" evidence="1">
    <location>
        <begin position="139"/>
        <end position="257"/>
    </location>
</feature>
<dbReference type="Gene3D" id="3.10.180.10">
    <property type="entry name" value="2,3-Dihydroxybiphenyl 1,2-Dioxygenase, domain 1"/>
    <property type="match status" value="2"/>
</dbReference>
<dbReference type="PROSITE" id="PS51819">
    <property type="entry name" value="VOC"/>
    <property type="match status" value="2"/>
</dbReference>